<proteinExistence type="predicted"/>
<dbReference type="AlphaFoldDB" id="Q3BTG1"/>
<gene>
    <name evidence="2" type="ordered locus">XCV2221</name>
</gene>
<organism evidence="3">
    <name type="scientific">Xanthomonas euvesicatoria pv. vesicatoria (strain 85-10)</name>
    <name type="common">Xanthomonas campestris pv. vesicatoria</name>
    <dbReference type="NCBI Taxonomy" id="316273"/>
    <lineage>
        <taxon>Bacteria</taxon>
        <taxon>Pseudomonadati</taxon>
        <taxon>Pseudomonadota</taxon>
        <taxon>Gammaproteobacteria</taxon>
        <taxon>Lysobacterales</taxon>
        <taxon>Lysobacteraceae</taxon>
        <taxon>Xanthomonas</taxon>
    </lineage>
</organism>
<name>Q3BTG1_XANE5</name>
<reference evidence="2 3" key="1">
    <citation type="journal article" date="2005" name="J. Bacteriol.">
        <title>Insights into genome plasticity and pathogenicity of the plant pathogenic Bacterium Xanthomonas campestris pv. vesicatoria revealed by the complete genome sequence.</title>
        <authorList>
            <person name="Thieme F."/>
            <person name="Koebnik R."/>
            <person name="Bekel T."/>
            <person name="Berger C."/>
            <person name="Boch J."/>
            <person name="Buettner D."/>
            <person name="Caldana C."/>
            <person name="Gaigalat L."/>
            <person name="Goesmann A."/>
            <person name="Kay S."/>
            <person name="Kirchner O."/>
            <person name="Lanz C."/>
            <person name="Linke B."/>
            <person name="McHardy A.C."/>
            <person name="Meyer F."/>
            <person name="Mittenhuber G."/>
            <person name="Nies D.H."/>
            <person name="Niesbach-Kloesgen U."/>
            <person name="Patschkowski T."/>
            <person name="Rueckert C."/>
            <person name="Rupp O."/>
            <person name="Schneicker S."/>
            <person name="Schuster S.C."/>
            <person name="Vorhoelter F.J."/>
            <person name="Weber E."/>
            <person name="Puehler A."/>
            <person name="Bonas U."/>
            <person name="Bartels D."/>
            <person name="Kaiser O."/>
        </authorList>
    </citation>
    <scope>NUCLEOTIDE SEQUENCE [LARGE SCALE GENOMIC DNA]</scope>
    <source>
        <strain evidence="2 3">85-10</strain>
    </source>
</reference>
<dbReference type="EMBL" id="AM039952">
    <property type="protein sequence ID" value="CAJ23898.1"/>
    <property type="molecule type" value="Genomic_DNA"/>
</dbReference>
<dbReference type="HOGENOM" id="CLU_2588856_0_0_6"/>
<protein>
    <submittedName>
        <fullName evidence="2">Uncharacterized protein</fullName>
    </submittedName>
</protein>
<dbReference type="Proteomes" id="UP000007069">
    <property type="component" value="Chromosome"/>
</dbReference>
<sequence>MRFPDKQRSPHEAGHRAHAGRLGASRDYTMEAALYLAAVAMEAAQAQLEAWARLTDEPHWAVVDAADLLDAARAALEGSR</sequence>
<feature type="compositionally biased region" description="Basic and acidic residues" evidence="1">
    <location>
        <begin position="1"/>
        <end position="15"/>
    </location>
</feature>
<evidence type="ECO:0000256" key="1">
    <source>
        <dbReference type="SAM" id="MobiDB-lite"/>
    </source>
</evidence>
<evidence type="ECO:0000313" key="3">
    <source>
        <dbReference type="Proteomes" id="UP000007069"/>
    </source>
</evidence>
<evidence type="ECO:0000313" key="2">
    <source>
        <dbReference type="EMBL" id="CAJ23898.1"/>
    </source>
</evidence>
<accession>Q3BTG1</accession>
<dbReference type="KEGG" id="xcv:XCV2221"/>
<feature type="region of interest" description="Disordered" evidence="1">
    <location>
        <begin position="1"/>
        <end position="22"/>
    </location>
</feature>